<dbReference type="Pfam" id="PF13937">
    <property type="entry name" value="DUF4212"/>
    <property type="match status" value="1"/>
</dbReference>
<feature type="transmembrane region" description="Helical" evidence="1">
    <location>
        <begin position="56"/>
        <end position="77"/>
    </location>
</feature>
<feature type="transmembrane region" description="Helical" evidence="1">
    <location>
        <begin position="21"/>
        <end position="44"/>
    </location>
</feature>
<dbReference type="AlphaFoldDB" id="A0A518BVV0"/>
<dbReference type="OrthoDB" id="9797746at2"/>
<name>A0A518BVV0_9BACT</name>
<dbReference type="RefSeq" id="WP_145445243.1">
    <property type="nucleotide sequence ID" value="NZ_CP036280.1"/>
</dbReference>
<keyword evidence="4" id="KW-1185">Reference proteome</keyword>
<dbReference type="KEGG" id="mcad:Pan265_09540"/>
<dbReference type="NCBIfam" id="TIGR03647">
    <property type="entry name" value="Na_symport_sm"/>
    <property type="match status" value="1"/>
</dbReference>
<reference evidence="3 4" key="1">
    <citation type="submission" date="2019-02" db="EMBL/GenBank/DDBJ databases">
        <title>Deep-cultivation of Planctomycetes and their phenomic and genomic characterization uncovers novel biology.</title>
        <authorList>
            <person name="Wiegand S."/>
            <person name="Jogler M."/>
            <person name="Boedeker C."/>
            <person name="Pinto D."/>
            <person name="Vollmers J."/>
            <person name="Rivas-Marin E."/>
            <person name="Kohn T."/>
            <person name="Peeters S.H."/>
            <person name="Heuer A."/>
            <person name="Rast P."/>
            <person name="Oberbeckmann S."/>
            <person name="Bunk B."/>
            <person name="Jeske O."/>
            <person name="Meyerdierks A."/>
            <person name="Storesund J.E."/>
            <person name="Kallscheuer N."/>
            <person name="Luecker S."/>
            <person name="Lage O.M."/>
            <person name="Pohl T."/>
            <person name="Merkel B.J."/>
            <person name="Hornburger P."/>
            <person name="Mueller R.-W."/>
            <person name="Bruemmer F."/>
            <person name="Labrenz M."/>
            <person name="Spormann A.M."/>
            <person name="Op den Camp H."/>
            <person name="Overmann J."/>
            <person name="Amann R."/>
            <person name="Jetten M.S.M."/>
            <person name="Mascher T."/>
            <person name="Medema M.H."/>
            <person name="Devos D.P."/>
            <person name="Kaster A.-K."/>
            <person name="Ovreas L."/>
            <person name="Rohde M."/>
            <person name="Galperin M.Y."/>
            <person name="Jogler C."/>
        </authorList>
    </citation>
    <scope>NUCLEOTIDE SEQUENCE [LARGE SCALE GENOMIC DNA]</scope>
    <source>
        <strain evidence="3 4">Pan265</strain>
    </source>
</reference>
<accession>A0A518BVV0</accession>
<keyword evidence="1" id="KW-0812">Transmembrane</keyword>
<keyword evidence="1" id="KW-1133">Transmembrane helix</keyword>
<feature type="domain" description="Sodium symporter small subunit" evidence="2">
    <location>
        <begin position="12"/>
        <end position="86"/>
    </location>
</feature>
<keyword evidence="1" id="KW-0472">Membrane</keyword>
<evidence type="ECO:0000259" key="2">
    <source>
        <dbReference type="Pfam" id="PF13937"/>
    </source>
</evidence>
<evidence type="ECO:0000313" key="4">
    <source>
        <dbReference type="Proteomes" id="UP000320386"/>
    </source>
</evidence>
<protein>
    <recommendedName>
        <fullName evidence="2">Sodium symporter small subunit domain-containing protein</fullName>
    </recommendedName>
</protein>
<sequence length="98" mass="11017">MTHPPTDHSARNAYWRWNLAYMGALLTLWAAVSFGLGIAAAPYLNTYEPFGIPLGFWFAQQGSIATFVIIILAYALLMNRLDRWYHDQVASSQPAQTP</sequence>
<dbReference type="EMBL" id="CP036280">
    <property type="protein sequence ID" value="QDU71106.1"/>
    <property type="molecule type" value="Genomic_DNA"/>
</dbReference>
<organism evidence="3 4">
    <name type="scientific">Mucisphaera calidilacus</name>
    <dbReference type="NCBI Taxonomy" id="2527982"/>
    <lineage>
        <taxon>Bacteria</taxon>
        <taxon>Pseudomonadati</taxon>
        <taxon>Planctomycetota</taxon>
        <taxon>Phycisphaerae</taxon>
        <taxon>Phycisphaerales</taxon>
        <taxon>Phycisphaeraceae</taxon>
        <taxon>Mucisphaera</taxon>
    </lineage>
</organism>
<proteinExistence type="predicted"/>
<evidence type="ECO:0000313" key="3">
    <source>
        <dbReference type="EMBL" id="QDU71106.1"/>
    </source>
</evidence>
<gene>
    <name evidence="3" type="ORF">Pan265_09540</name>
</gene>
<evidence type="ECO:0000256" key="1">
    <source>
        <dbReference type="SAM" id="Phobius"/>
    </source>
</evidence>
<dbReference type="Proteomes" id="UP000320386">
    <property type="component" value="Chromosome"/>
</dbReference>
<dbReference type="InterPro" id="IPR019886">
    <property type="entry name" value="Na_symporter_ssu"/>
</dbReference>